<name>F6HHC2_VITVI</name>
<reference evidence="2" key="1">
    <citation type="journal article" date="2007" name="Nature">
        <title>The grapevine genome sequence suggests ancestral hexaploidization in major angiosperm phyla.</title>
        <authorList>
            <consortium name="The French-Italian Public Consortium for Grapevine Genome Characterization."/>
            <person name="Jaillon O."/>
            <person name="Aury J.-M."/>
            <person name="Noel B."/>
            <person name="Policriti A."/>
            <person name="Clepet C."/>
            <person name="Casagrande A."/>
            <person name="Choisne N."/>
            <person name="Aubourg S."/>
            <person name="Vitulo N."/>
            <person name="Jubin C."/>
            <person name="Vezzi A."/>
            <person name="Legeai F."/>
            <person name="Hugueney P."/>
            <person name="Dasilva C."/>
            <person name="Horner D."/>
            <person name="Mica E."/>
            <person name="Jublot D."/>
            <person name="Poulain J."/>
            <person name="Bruyere C."/>
            <person name="Billault A."/>
            <person name="Segurens B."/>
            <person name="Gouyvenoux M."/>
            <person name="Ugarte E."/>
            <person name="Cattonaro F."/>
            <person name="Anthouard V."/>
            <person name="Vico V."/>
            <person name="Del Fabbro C."/>
            <person name="Alaux M."/>
            <person name="Di Gaspero G."/>
            <person name="Dumas V."/>
            <person name="Felice N."/>
            <person name="Paillard S."/>
            <person name="Juman I."/>
            <person name="Moroldo M."/>
            <person name="Scalabrin S."/>
            <person name="Canaguier A."/>
            <person name="Le Clainche I."/>
            <person name="Malacrida G."/>
            <person name="Durand E."/>
            <person name="Pesole G."/>
            <person name="Laucou V."/>
            <person name="Chatelet P."/>
            <person name="Merdinoglu D."/>
            <person name="Delledonne M."/>
            <person name="Pezzotti M."/>
            <person name="Lecharny A."/>
            <person name="Scarpelli C."/>
            <person name="Artiguenave F."/>
            <person name="Pe M.E."/>
            <person name="Valle G."/>
            <person name="Morgante M."/>
            <person name="Caboche M."/>
            <person name="Adam-Blondon A.-F."/>
            <person name="Weissenbach J."/>
            <person name="Quetier F."/>
            <person name="Wincker P."/>
        </authorList>
    </citation>
    <scope>NUCLEOTIDE SEQUENCE [LARGE SCALE GENOMIC DNA]</scope>
    <source>
        <strain evidence="2">cv. Pinot noir / PN40024</strain>
    </source>
</reference>
<evidence type="ECO:0000313" key="1">
    <source>
        <dbReference type="EMBL" id="CCB51618.1"/>
    </source>
</evidence>
<dbReference type="Proteomes" id="UP000009183">
    <property type="component" value="Chromosome 6"/>
</dbReference>
<sequence>MFETVVVGGVATISRSLVRYVETISVLVEHR</sequence>
<dbReference type="PaxDb" id="29760-VIT_06s0080g01070.t01"/>
<dbReference type="AlphaFoldDB" id="F6HHC2"/>
<evidence type="ECO:0000313" key="2">
    <source>
        <dbReference type="Proteomes" id="UP000009183"/>
    </source>
</evidence>
<dbReference type="InParanoid" id="F6HHC2"/>
<dbReference type="HOGENOM" id="CLU_221130_0_0_1"/>
<accession>F6HHC2</accession>
<proteinExistence type="predicted"/>
<organism evidence="1 2">
    <name type="scientific">Vitis vinifera</name>
    <name type="common">Grape</name>
    <dbReference type="NCBI Taxonomy" id="29760"/>
    <lineage>
        <taxon>Eukaryota</taxon>
        <taxon>Viridiplantae</taxon>
        <taxon>Streptophyta</taxon>
        <taxon>Embryophyta</taxon>
        <taxon>Tracheophyta</taxon>
        <taxon>Spermatophyta</taxon>
        <taxon>Magnoliopsida</taxon>
        <taxon>eudicotyledons</taxon>
        <taxon>Gunneridae</taxon>
        <taxon>Pentapetalae</taxon>
        <taxon>rosids</taxon>
        <taxon>Vitales</taxon>
        <taxon>Vitaceae</taxon>
        <taxon>Viteae</taxon>
        <taxon>Vitis</taxon>
    </lineage>
</organism>
<keyword evidence="2" id="KW-1185">Reference proteome</keyword>
<protein>
    <submittedName>
        <fullName evidence="1">Uncharacterized protein</fullName>
    </submittedName>
</protein>
<gene>
    <name evidence="1" type="ordered locus">VIT_06s0080g01070</name>
</gene>
<dbReference type="EMBL" id="FN595757">
    <property type="protein sequence ID" value="CCB51618.1"/>
    <property type="molecule type" value="Genomic_DNA"/>
</dbReference>